<keyword evidence="6 11" id="KW-0067">ATP-binding</keyword>
<keyword evidence="4 11" id="KW-0378">Hydrolase</keyword>
<evidence type="ECO:0000313" key="17">
    <source>
        <dbReference type="Proteomes" id="UP001381693"/>
    </source>
</evidence>
<keyword evidence="5 16" id="KW-0347">Helicase</keyword>
<dbReference type="PROSITE" id="PS51192">
    <property type="entry name" value="HELICASE_ATP_BIND_1"/>
    <property type="match status" value="1"/>
</dbReference>
<name>A0AAN9A0I0_HALRR</name>
<evidence type="ECO:0000256" key="6">
    <source>
        <dbReference type="ARBA" id="ARBA00022840"/>
    </source>
</evidence>
<comment type="domain">
    <text evidence="11">The DBINO region is involved in binding to DNA.</text>
</comment>
<keyword evidence="3 11" id="KW-0227">DNA damage</keyword>
<comment type="caution">
    <text evidence="16">The sequence shown here is derived from an EMBL/GenBank/DDBJ whole genome shotgun (WGS) entry which is preliminary data.</text>
</comment>
<dbReference type="PROSITE" id="PS51413">
    <property type="entry name" value="DBINO"/>
    <property type="match status" value="1"/>
</dbReference>
<dbReference type="EMBL" id="JAXCGZ010010190">
    <property type="protein sequence ID" value="KAK7075741.1"/>
    <property type="molecule type" value="Genomic_DNA"/>
</dbReference>
<evidence type="ECO:0000256" key="9">
    <source>
        <dbReference type="ARBA" id="ARBA00023204"/>
    </source>
</evidence>
<evidence type="ECO:0000256" key="3">
    <source>
        <dbReference type="ARBA" id="ARBA00022763"/>
    </source>
</evidence>
<gene>
    <name evidence="16" type="primary">INO80_1</name>
    <name evidence="16" type="ORF">SK128_024632</name>
</gene>
<dbReference type="GO" id="GO:0006281">
    <property type="term" value="P:DNA repair"/>
    <property type="evidence" value="ECO:0007669"/>
    <property type="project" value="UniProtKB-UniRule"/>
</dbReference>
<evidence type="ECO:0000259" key="14">
    <source>
        <dbReference type="PROSITE" id="PS51192"/>
    </source>
</evidence>
<evidence type="ECO:0000256" key="5">
    <source>
        <dbReference type="ARBA" id="ARBA00022806"/>
    </source>
</evidence>
<dbReference type="EC" id="3.6.4.-" evidence="11"/>
<keyword evidence="8 11" id="KW-0238">DNA-binding</keyword>
<dbReference type="FunFam" id="3.40.50.10810:FF:000005">
    <property type="entry name" value="Photoperiod-independent early flowering 1"/>
    <property type="match status" value="1"/>
</dbReference>
<dbReference type="AlphaFoldDB" id="A0AAN9A0I0"/>
<dbReference type="SUPFAM" id="SSF52540">
    <property type="entry name" value="P-loop containing nucleoside triphosphate hydrolases"/>
    <property type="match status" value="1"/>
</dbReference>
<comment type="subunit">
    <text evidence="11">Component of the INO80 chromatin-remodeling complex.</text>
</comment>
<evidence type="ECO:0000256" key="2">
    <source>
        <dbReference type="ARBA" id="ARBA00022741"/>
    </source>
</evidence>
<accession>A0AAN9A0I0</accession>
<dbReference type="Pfam" id="PF13892">
    <property type="entry name" value="DBINO"/>
    <property type="match status" value="1"/>
</dbReference>
<dbReference type="GO" id="GO:0031011">
    <property type="term" value="C:Ino80 complex"/>
    <property type="evidence" value="ECO:0007669"/>
    <property type="project" value="UniProtKB-UniRule"/>
</dbReference>
<dbReference type="InterPro" id="IPR038718">
    <property type="entry name" value="SNF2-like_sf"/>
</dbReference>
<dbReference type="InterPro" id="IPR000330">
    <property type="entry name" value="SNF2_N"/>
</dbReference>
<dbReference type="InterPro" id="IPR020838">
    <property type="entry name" value="DBINO"/>
</dbReference>
<keyword evidence="10" id="KW-0539">Nucleus</keyword>
<comment type="subcellular location">
    <subcellularLocation>
        <location evidence="1 11">Nucleus</location>
    </subcellularLocation>
</comment>
<proteinExistence type="inferred from homology"/>
<keyword evidence="9 11" id="KW-0234">DNA repair</keyword>
<feature type="domain" description="Helicase ATP-binding" evidence="14">
    <location>
        <begin position="463"/>
        <end position="634"/>
    </location>
</feature>
<evidence type="ECO:0000256" key="10">
    <source>
        <dbReference type="ARBA" id="ARBA00023242"/>
    </source>
</evidence>
<evidence type="ECO:0000256" key="8">
    <source>
        <dbReference type="ARBA" id="ARBA00023125"/>
    </source>
</evidence>
<keyword evidence="12" id="KW-0175">Coiled coil</keyword>
<evidence type="ECO:0000256" key="4">
    <source>
        <dbReference type="ARBA" id="ARBA00022801"/>
    </source>
</evidence>
<feature type="coiled-coil region" evidence="12">
    <location>
        <begin position="315"/>
        <end position="345"/>
    </location>
</feature>
<evidence type="ECO:0000259" key="15">
    <source>
        <dbReference type="PROSITE" id="PS51413"/>
    </source>
</evidence>
<dbReference type="GO" id="GO:0004386">
    <property type="term" value="F:helicase activity"/>
    <property type="evidence" value="ECO:0007669"/>
    <property type="project" value="UniProtKB-KW"/>
</dbReference>
<evidence type="ECO:0000256" key="12">
    <source>
        <dbReference type="SAM" id="Coils"/>
    </source>
</evidence>
<dbReference type="GO" id="GO:0003677">
    <property type="term" value="F:DNA binding"/>
    <property type="evidence" value="ECO:0007669"/>
    <property type="project" value="UniProtKB-UniRule"/>
</dbReference>
<evidence type="ECO:0000256" key="11">
    <source>
        <dbReference type="RuleBase" id="RU368001"/>
    </source>
</evidence>
<evidence type="ECO:0000256" key="7">
    <source>
        <dbReference type="ARBA" id="ARBA00022853"/>
    </source>
</evidence>
<organism evidence="16 17">
    <name type="scientific">Halocaridina rubra</name>
    <name type="common">Hawaiian red shrimp</name>
    <dbReference type="NCBI Taxonomy" id="373956"/>
    <lineage>
        <taxon>Eukaryota</taxon>
        <taxon>Metazoa</taxon>
        <taxon>Ecdysozoa</taxon>
        <taxon>Arthropoda</taxon>
        <taxon>Crustacea</taxon>
        <taxon>Multicrustacea</taxon>
        <taxon>Malacostraca</taxon>
        <taxon>Eumalacostraca</taxon>
        <taxon>Eucarida</taxon>
        <taxon>Decapoda</taxon>
        <taxon>Pleocyemata</taxon>
        <taxon>Caridea</taxon>
        <taxon>Atyoidea</taxon>
        <taxon>Atyidae</taxon>
        <taxon>Halocaridina</taxon>
    </lineage>
</organism>
<dbReference type="PANTHER" id="PTHR45685">
    <property type="entry name" value="HELICASE SRCAP-RELATED"/>
    <property type="match status" value="1"/>
</dbReference>
<evidence type="ECO:0000313" key="16">
    <source>
        <dbReference type="EMBL" id="KAK7075741.1"/>
    </source>
</evidence>
<dbReference type="InterPro" id="IPR014001">
    <property type="entry name" value="Helicase_ATP-bd"/>
</dbReference>
<dbReference type="GO" id="GO:0042393">
    <property type="term" value="F:histone binding"/>
    <property type="evidence" value="ECO:0007669"/>
    <property type="project" value="TreeGrafter"/>
</dbReference>
<keyword evidence="7" id="KW-0156">Chromatin regulator</keyword>
<protein>
    <recommendedName>
        <fullName evidence="11">Chromatin-remodeling ATPase INO80</fullName>
        <ecNumber evidence="11">3.6.4.-</ecNumber>
    </recommendedName>
</protein>
<evidence type="ECO:0000256" key="1">
    <source>
        <dbReference type="ARBA" id="ARBA00004123"/>
    </source>
</evidence>
<dbReference type="InterPro" id="IPR050520">
    <property type="entry name" value="INO80/SWR1_helicase"/>
</dbReference>
<dbReference type="Gene3D" id="3.40.50.10810">
    <property type="entry name" value="Tandem AAA-ATPase domain"/>
    <property type="match status" value="1"/>
</dbReference>
<keyword evidence="2" id="KW-0547">Nucleotide-binding</keyword>
<keyword evidence="17" id="KW-1185">Reference proteome</keyword>
<sequence length="662" mass="77191">MVSGMEDVEFSKPVHVQRLEQALRLEPFLNYVEHVLNQPVSDIDAASESETECTSALKNGLSRTKEERENDKSHLYNFDSVRRKRMWLKDVLVSSSDTESDDDVELNQEYLENMLREHRLRKHDQSHFYQNEENRGYLYYSAGLLSRVDKFPEHQRFMAGTIRKKNKEKREKEKLKKKVKKEEEEEDIDAESPLVQNEDSTHSFPDDASDDLTIPLKGRSRSSKKDKKPKKLDAQALALRRHKLWVVMAKKEVGRCQKSKASFRKEVLQNCKRIATGCMRVCRQKALLSQKTVKDKVWMLKRLTRTMQGEWKKFDRILKEQNRRAEREAEEQRKMDKEILEVKRQQRKVNFLITLPELYAHFMKNKMGSSSSDDDTNNILKQLEDDGPMPSSSVDDYDCEAMKAQALKTAQEAYSNQQARLSQFTEDGLGGLGNTREAKEHPQPSIFNGILKSYQMKGMNWLANLYYFGINGILADEMGLGKTVQSIAFLAHICEQYDTWGPFLIITPASTLHNWTGEIARFVPSFQVVPYWGNPEERKNLRKFFDGKNLGTREASFHVVVTSYQIVIQDFKFLNRLKWNYMVLDEAQAIKSINSQRWKLLLGFSCRNRLLLSGTPIQNSMAELWALLHFIMPTLFDSHLWFNEWFSKDIEGHVENKTHVDE</sequence>
<dbReference type="GO" id="GO:0005524">
    <property type="term" value="F:ATP binding"/>
    <property type="evidence" value="ECO:0007669"/>
    <property type="project" value="UniProtKB-UniRule"/>
</dbReference>
<evidence type="ECO:0000256" key="13">
    <source>
        <dbReference type="SAM" id="MobiDB-lite"/>
    </source>
</evidence>
<feature type="domain" description="DBINO" evidence="15">
    <location>
        <begin position="244"/>
        <end position="369"/>
    </location>
</feature>
<dbReference type="GO" id="GO:0006338">
    <property type="term" value="P:chromatin remodeling"/>
    <property type="evidence" value="ECO:0007669"/>
    <property type="project" value="UniProtKB-UniRule"/>
</dbReference>
<dbReference type="Pfam" id="PF00176">
    <property type="entry name" value="SNF2-rel_dom"/>
    <property type="match status" value="1"/>
</dbReference>
<dbReference type="GO" id="GO:0016887">
    <property type="term" value="F:ATP hydrolysis activity"/>
    <property type="evidence" value="ECO:0007669"/>
    <property type="project" value="TreeGrafter"/>
</dbReference>
<dbReference type="InterPro" id="IPR027417">
    <property type="entry name" value="P-loop_NTPase"/>
</dbReference>
<dbReference type="PANTHER" id="PTHR45685:SF2">
    <property type="entry name" value="CHROMATIN-REMODELING ATPASE INO80"/>
    <property type="match status" value="1"/>
</dbReference>
<feature type="non-terminal residue" evidence="16">
    <location>
        <position position="662"/>
    </location>
</feature>
<reference evidence="16 17" key="1">
    <citation type="submission" date="2023-11" db="EMBL/GenBank/DDBJ databases">
        <title>Halocaridina rubra genome assembly.</title>
        <authorList>
            <person name="Smith C."/>
        </authorList>
    </citation>
    <scope>NUCLEOTIDE SEQUENCE [LARGE SCALE GENOMIC DNA]</scope>
    <source>
        <strain evidence="16">EP-1</strain>
        <tissue evidence="16">Whole</tissue>
    </source>
</reference>
<feature type="region of interest" description="Disordered" evidence="13">
    <location>
        <begin position="162"/>
        <end position="233"/>
    </location>
</feature>
<feature type="compositionally biased region" description="Basic residues" evidence="13">
    <location>
        <begin position="218"/>
        <end position="230"/>
    </location>
</feature>
<comment type="catalytic activity">
    <reaction evidence="11">
        <text>ATP + H2O = ADP + phosphate + H(+)</text>
        <dbReference type="Rhea" id="RHEA:13065"/>
        <dbReference type="ChEBI" id="CHEBI:15377"/>
        <dbReference type="ChEBI" id="CHEBI:15378"/>
        <dbReference type="ChEBI" id="CHEBI:30616"/>
        <dbReference type="ChEBI" id="CHEBI:43474"/>
        <dbReference type="ChEBI" id="CHEBI:456216"/>
    </reaction>
</comment>
<dbReference type="Proteomes" id="UP001381693">
    <property type="component" value="Unassembled WGS sequence"/>
</dbReference>
<comment type="function">
    <text evidence="11">ATPase component of the INO80 complex which remodels chromatin by shifting nucleosomes and is involved in DNA repair.</text>
</comment>
<comment type="similarity">
    <text evidence="11">Belongs to the SNF2/RAD54 helicase family.</text>
</comment>
<dbReference type="SMART" id="SM00487">
    <property type="entry name" value="DEXDc"/>
    <property type="match status" value="1"/>
</dbReference>